<feature type="transmembrane region" description="Helical" evidence="5">
    <location>
        <begin position="222"/>
        <end position="244"/>
    </location>
</feature>
<dbReference type="EMBL" id="VTER01000011">
    <property type="protein sequence ID" value="TYS45459.1"/>
    <property type="molecule type" value="Genomic_DNA"/>
</dbReference>
<reference evidence="7 8" key="1">
    <citation type="submission" date="2019-08" db="EMBL/GenBank/DDBJ databases">
        <title>Bacillus genomes from the desert of Cuatro Cienegas, Coahuila.</title>
        <authorList>
            <person name="Olmedo-Alvarez G."/>
        </authorList>
    </citation>
    <scope>NUCLEOTIDE SEQUENCE [LARGE SCALE GENOMIC DNA]</scope>
    <source>
        <strain evidence="7 8">CH446_14T</strain>
    </source>
</reference>
<gene>
    <name evidence="7" type="ORF">FZD51_20400</name>
</gene>
<dbReference type="Pfam" id="PF12698">
    <property type="entry name" value="ABC2_membrane_3"/>
    <property type="match status" value="1"/>
</dbReference>
<feature type="transmembrane region" description="Helical" evidence="5">
    <location>
        <begin position="395"/>
        <end position="412"/>
    </location>
</feature>
<comment type="caution">
    <text evidence="7">The sequence shown here is derived from an EMBL/GenBank/DDBJ whole genome shotgun (WGS) entry which is preliminary data.</text>
</comment>
<organism evidence="7 8">
    <name type="scientific">Bacillus infantis</name>
    <dbReference type="NCBI Taxonomy" id="324767"/>
    <lineage>
        <taxon>Bacteria</taxon>
        <taxon>Bacillati</taxon>
        <taxon>Bacillota</taxon>
        <taxon>Bacilli</taxon>
        <taxon>Bacillales</taxon>
        <taxon>Bacillaceae</taxon>
        <taxon>Bacillus</taxon>
    </lineage>
</organism>
<dbReference type="GO" id="GO:0140359">
    <property type="term" value="F:ABC-type transporter activity"/>
    <property type="evidence" value="ECO:0007669"/>
    <property type="project" value="InterPro"/>
</dbReference>
<dbReference type="RefSeq" id="WP_148976439.1">
    <property type="nucleotide sequence ID" value="NZ_JBNIKU010000002.1"/>
</dbReference>
<feature type="transmembrane region" description="Helical" evidence="5">
    <location>
        <begin position="265"/>
        <end position="289"/>
    </location>
</feature>
<evidence type="ECO:0000313" key="8">
    <source>
        <dbReference type="Proteomes" id="UP000322139"/>
    </source>
</evidence>
<evidence type="ECO:0000256" key="1">
    <source>
        <dbReference type="ARBA" id="ARBA00004141"/>
    </source>
</evidence>
<proteinExistence type="predicted"/>
<keyword evidence="4 5" id="KW-0472">Membrane</keyword>
<dbReference type="InterPro" id="IPR013525">
    <property type="entry name" value="ABC2_TM"/>
</dbReference>
<feature type="domain" description="ABC-2 type transporter transmembrane" evidence="6">
    <location>
        <begin position="20"/>
        <end position="411"/>
    </location>
</feature>
<dbReference type="Proteomes" id="UP000322139">
    <property type="component" value="Unassembled WGS sequence"/>
</dbReference>
<keyword evidence="3 5" id="KW-1133">Transmembrane helix</keyword>
<dbReference type="PANTHER" id="PTHR43027">
    <property type="entry name" value="DOXORUBICIN RESISTANCE ABC TRANSPORTER PERMEASE PROTEIN DRRC-RELATED"/>
    <property type="match status" value="1"/>
</dbReference>
<feature type="transmembrane region" description="Helical" evidence="5">
    <location>
        <begin position="337"/>
        <end position="356"/>
    </location>
</feature>
<protein>
    <submittedName>
        <fullName evidence="7">ABC transporter permease</fullName>
    </submittedName>
</protein>
<evidence type="ECO:0000313" key="7">
    <source>
        <dbReference type="EMBL" id="TYS45459.1"/>
    </source>
</evidence>
<evidence type="ECO:0000259" key="6">
    <source>
        <dbReference type="Pfam" id="PF12698"/>
    </source>
</evidence>
<feature type="transmembrane region" description="Helical" evidence="5">
    <location>
        <begin position="20"/>
        <end position="41"/>
    </location>
</feature>
<evidence type="ECO:0000256" key="3">
    <source>
        <dbReference type="ARBA" id="ARBA00022989"/>
    </source>
</evidence>
<name>A0A5D4R3Z0_9BACI</name>
<evidence type="ECO:0000256" key="4">
    <source>
        <dbReference type="ARBA" id="ARBA00023136"/>
    </source>
</evidence>
<dbReference type="InterPro" id="IPR052902">
    <property type="entry name" value="ABC-2_transporter"/>
</dbReference>
<dbReference type="GO" id="GO:0016020">
    <property type="term" value="C:membrane"/>
    <property type="evidence" value="ECO:0007669"/>
    <property type="project" value="UniProtKB-SubCell"/>
</dbReference>
<comment type="subcellular location">
    <subcellularLocation>
        <location evidence="1">Membrane</location>
        <topology evidence="1">Multi-pass membrane protein</topology>
    </subcellularLocation>
</comment>
<evidence type="ECO:0000256" key="5">
    <source>
        <dbReference type="SAM" id="Phobius"/>
    </source>
</evidence>
<accession>A0A5D4R3Z0</accession>
<dbReference type="AlphaFoldDB" id="A0A5D4R3Z0"/>
<sequence length="420" mass="46102">MLFQMIKKDLLLFWRKPRELIILLLMPFVLICILGNALGALNSDEIPDLDIKLAVWVQDDYEAGAAEAAAMIKKFPMPDEAKEEAVNAVKMFNPAAILIEEVFGDEEFSRSIGVDYISEELDSERQEEYSAMLTIPAGFTTDYYRHSLLKEGDLPELELQLNDSDALRAGVIRDFLANFQEQISLWQGIQKLGISAGDIKEAGIDELGAIESVSKVKDVSSVSYYAIGMSMMFVFYVATTAASFAYTQKEEHLYNRILLADVPNYIFFSGIFSAAAIVCFLQLNILFGLSALIFDVSYPDIIDYLIITGVISIMIGSFASLLSAVNYRSSSERAGRVFGNFLVPVFAFVGGSFFPVSQLGGIFESLGSYSPGGAGISAYMKILQGYPLGETAGQLWSLAVFSAILLFAALLMQPRKGEAA</sequence>
<evidence type="ECO:0000256" key="2">
    <source>
        <dbReference type="ARBA" id="ARBA00022692"/>
    </source>
</evidence>
<dbReference type="PANTHER" id="PTHR43027:SF1">
    <property type="entry name" value="DOXORUBICIN RESISTANCE ABC TRANSPORTER PERMEASE PROTEIN DRRC-RELATED"/>
    <property type="match status" value="1"/>
</dbReference>
<keyword evidence="2 5" id="KW-0812">Transmembrane</keyword>
<feature type="transmembrane region" description="Helical" evidence="5">
    <location>
        <begin position="301"/>
        <end position="325"/>
    </location>
</feature>